<dbReference type="InterPro" id="IPR023093">
    <property type="entry name" value="ScpA-like_C"/>
</dbReference>
<name>A0A2M6WJR1_9BACT</name>
<proteinExistence type="predicted"/>
<dbReference type="EMBL" id="PFAY01000017">
    <property type="protein sequence ID" value="PIT93030.1"/>
    <property type="molecule type" value="Genomic_DNA"/>
</dbReference>
<dbReference type="AlphaFoldDB" id="A0A2M6WJR1"/>
<dbReference type="Pfam" id="PF02616">
    <property type="entry name" value="SMC_ScpA"/>
    <property type="match status" value="1"/>
</dbReference>
<dbReference type="PANTHER" id="PTHR33969">
    <property type="entry name" value="SEGREGATION AND CONDENSATION PROTEIN A"/>
    <property type="match status" value="1"/>
</dbReference>
<evidence type="ECO:0000313" key="2">
    <source>
        <dbReference type="EMBL" id="PIT93030.1"/>
    </source>
</evidence>
<gene>
    <name evidence="2" type="ORF">COU06_02100</name>
</gene>
<evidence type="ECO:0000313" key="3">
    <source>
        <dbReference type="Proteomes" id="UP000229112"/>
    </source>
</evidence>
<sequence>MSFNVSIEQFNGPMHKLLELIEEKELMITDVSLGAVTNDFIAYVEKLGEEVNPGLIADFVVIAGRLLLIKSKVLIPSLELTEEESSDIVDLERRLKLYKEYKEASKHVLNSWGSGASYGRKLFANLGEQSFFYPPKDIQASDLLNSIHLLYVVLQGVTPQTKSMKNSFVTLQQRIEELSARITKELKFSMRGRVGAHERQEIIVSFLAVLHMLANKMAIVEQNDEFGDIIITKQE</sequence>
<dbReference type="Proteomes" id="UP000229112">
    <property type="component" value="Unassembled WGS sequence"/>
</dbReference>
<dbReference type="PANTHER" id="PTHR33969:SF2">
    <property type="entry name" value="SEGREGATION AND CONDENSATION PROTEIN A"/>
    <property type="match status" value="1"/>
</dbReference>
<dbReference type="Gene3D" id="1.10.10.580">
    <property type="entry name" value="Structural maintenance of chromosome 1. Chain E"/>
    <property type="match status" value="1"/>
</dbReference>
<accession>A0A2M6WJR1</accession>
<dbReference type="InterPro" id="IPR003768">
    <property type="entry name" value="ScpA"/>
</dbReference>
<protein>
    <recommendedName>
        <fullName evidence="1">Segregation and condensation protein A</fullName>
    </recommendedName>
</protein>
<dbReference type="Gene3D" id="6.10.250.2410">
    <property type="match status" value="1"/>
</dbReference>
<comment type="caution">
    <text evidence="2">The sequence shown here is derived from an EMBL/GenBank/DDBJ whole genome shotgun (WGS) entry which is preliminary data.</text>
</comment>
<reference evidence="3" key="1">
    <citation type="submission" date="2017-09" db="EMBL/GenBank/DDBJ databases">
        <title>Depth-based differentiation of microbial function through sediment-hosted aquifers and enrichment of novel symbionts in the deep terrestrial subsurface.</title>
        <authorList>
            <person name="Probst A.J."/>
            <person name="Ladd B."/>
            <person name="Jarett J.K."/>
            <person name="Geller-Mcgrath D.E."/>
            <person name="Sieber C.M.K."/>
            <person name="Emerson J.B."/>
            <person name="Anantharaman K."/>
            <person name="Thomas B.C."/>
            <person name="Malmstrom R."/>
            <person name="Stieglmeier M."/>
            <person name="Klingl A."/>
            <person name="Woyke T."/>
            <person name="Ryan C.M."/>
            <person name="Banfield J.F."/>
        </authorList>
    </citation>
    <scope>NUCLEOTIDE SEQUENCE [LARGE SCALE GENOMIC DNA]</scope>
</reference>
<evidence type="ECO:0000256" key="1">
    <source>
        <dbReference type="ARBA" id="ARBA00044777"/>
    </source>
</evidence>
<organism evidence="2 3">
    <name type="scientific">Candidatus Harrisonbacteria bacterium CG10_big_fil_rev_8_21_14_0_10_38_8</name>
    <dbReference type="NCBI Taxonomy" id="1974582"/>
    <lineage>
        <taxon>Bacteria</taxon>
        <taxon>Candidatus Harrisoniibacteriota</taxon>
    </lineage>
</organism>